<feature type="domain" description="Glycosyltransferase subfamily 4-like N-terminal" evidence="4">
    <location>
        <begin position="8"/>
        <end position="158"/>
    </location>
</feature>
<dbReference type="CDD" id="cd03801">
    <property type="entry name" value="GT4_PimA-like"/>
    <property type="match status" value="1"/>
</dbReference>
<accession>A0A542ZKC4</accession>
<dbReference type="SUPFAM" id="SSF53756">
    <property type="entry name" value="UDP-Glycosyltransferase/glycogen phosphorylase"/>
    <property type="match status" value="1"/>
</dbReference>
<dbReference type="PANTHER" id="PTHR45947:SF3">
    <property type="entry name" value="SULFOQUINOVOSYL TRANSFERASE SQD2"/>
    <property type="match status" value="1"/>
</dbReference>
<evidence type="ECO:0000313" key="6">
    <source>
        <dbReference type="Proteomes" id="UP000319514"/>
    </source>
</evidence>
<dbReference type="Gene3D" id="3.40.50.2000">
    <property type="entry name" value="Glycogen Phosphorylase B"/>
    <property type="match status" value="2"/>
</dbReference>
<dbReference type="EMBL" id="VFOQ01000001">
    <property type="protein sequence ID" value="TQL60794.1"/>
    <property type="molecule type" value="Genomic_DNA"/>
</dbReference>
<keyword evidence="2" id="KW-0328">Glycosyltransferase</keyword>
<evidence type="ECO:0000256" key="1">
    <source>
        <dbReference type="ARBA" id="ARBA00021292"/>
    </source>
</evidence>
<sequence length="369" mass="38985">MVLGRSTGGIGTHVAQLSADLRAAGAHVVVVTHPATAERFDFGDVRPWWPRLRPVGAAAASLLDLLALRRLAAASDVVHAHGHQAGLLATLVTLGLRRPRLVVSQHNAVLAGSGRLRLKELAQRLVARRADLVTGASSDLVDQARDLGARDTRLAPVPSPRVPALLAQEPLDRQGRAAERAALLREAGLQVDPGRPLVLTISRIAPQKDLDVLVRAASRLWTPATWVVVGDGDEVLLGELEALVEQVAAPVHFVGARRDADRWLRAAEVFVLPSAWEARALVVQEAMAAGAPVVATDVGGLHDLVEGVGLLVPAGDPTAVSDATRTVLIDPDLRERLARQGRSAAAALPDGDDTAATWLAWYSEGPSMT</sequence>
<keyword evidence="3 5" id="KW-0808">Transferase</keyword>
<dbReference type="InterPro" id="IPR050194">
    <property type="entry name" value="Glycosyltransferase_grp1"/>
</dbReference>
<protein>
    <recommendedName>
        <fullName evidence="1">D-inositol 3-phosphate glycosyltransferase</fullName>
    </recommendedName>
</protein>
<dbReference type="GO" id="GO:0016758">
    <property type="term" value="F:hexosyltransferase activity"/>
    <property type="evidence" value="ECO:0007669"/>
    <property type="project" value="TreeGrafter"/>
</dbReference>
<dbReference type="PANTHER" id="PTHR45947">
    <property type="entry name" value="SULFOQUINOVOSYL TRANSFERASE SQD2"/>
    <property type="match status" value="1"/>
</dbReference>
<evidence type="ECO:0000259" key="4">
    <source>
        <dbReference type="Pfam" id="PF13579"/>
    </source>
</evidence>
<evidence type="ECO:0000256" key="3">
    <source>
        <dbReference type="ARBA" id="ARBA00022679"/>
    </source>
</evidence>
<reference evidence="5 6" key="1">
    <citation type="submission" date="2019-06" db="EMBL/GenBank/DDBJ databases">
        <title>Sequencing the genomes of 1000 actinobacteria strains.</title>
        <authorList>
            <person name="Klenk H.-P."/>
        </authorList>
    </citation>
    <scope>NUCLEOTIDE SEQUENCE [LARGE SCALE GENOMIC DNA]</scope>
    <source>
        <strain evidence="5 6">DSM 18082</strain>
    </source>
</reference>
<dbReference type="GO" id="GO:1901137">
    <property type="term" value="P:carbohydrate derivative biosynthetic process"/>
    <property type="evidence" value="ECO:0007669"/>
    <property type="project" value="UniProtKB-ARBA"/>
</dbReference>
<proteinExistence type="predicted"/>
<evidence type="ECO:0000313" key="5">
    <source>
        <dbReference type="EMBL" id="TQL60794.1"/>
    </source>
</evidence>
<dbReference type="Pfam" id="PF13579">
    <property type="entry name" value="Glyco_trans_4_4"/>
    <property type="match status" value="1"/>
</dbReference>
<dbReference type="InterPro" id="IPR028098">
    <property type="entry name" value="Glyco_trans_4-like_N"/>
</dbReference>
<keyword evidence="6" id="KW-1185">Reference proteome</keyword>
<name>A0A542ZKC4_9MICO</name>
<comment type="caution">
    <text evidence="5">The sequence shown here is derived from an EMBL/GenBank/DDBJ whole genome shotgun (WGS) entry which is preliminary data.</text>
</comment>
<gene>
    <name evidence="5" type="ORF">FB474_2191</name>
</gene>
<dbReference type="Proteomes" id="UP000319514">
    <property type="component" value="Unassembled WGS sequence"/>
</dbReference>
<evidence type="ECO:0000256" key="2">
    <source>
        <dbReference type="ARBA" id="ARBA00022676"/>
    </source>
</evidence>
<dbReference type="Pfam" id="PF13692">
    <property type="entry name" value="Glyco_trans_1_4"/>
    <property type="match status" value="1"/>
</dbReference>
<organism evidence="5 6">
    <name type="scientific">Oryzihumus leptocrescens</name>
    <dbReference type="NCBI Taxonomy" id="297536"/>
    <lineage>
        <taxon>Bacteria</taxon>
        <taxon>Bacillati</taxon>
        <taxon>Actinomycetota</taxon>
        <taxon>Actinomycetes</taxon>
        <taxon>Micrococcales</taxon>
        <taxon>Intrasporangiaceae</taxon>
        <taxon>Oryzihumus</taxon>
    </lineage>
</organism>
<dbReference type="AlphaFoldDB" id="A0A542ZKC4"/>